<dbReference type="Gene3D" id="3.30.70.1320">
    <property type="entry name" value="Multidrug efflux transporter AcrB pore domain like"/>
    <property type="match status" value="1"/>
</dbReference>
<dbReference type="RefSeq" id="WP_140464928.1">
    <property type="nucleotide sequence ID" value="NZ_RCYZ01000001.1"/>
</dbReference>
<feature type="transmembrane region" description="Helical" evidence="1">
    <location>
        <begin position="956"/>
        <end position="975"/>
    </location>
</feature>
<feature type="transmembrane region" description="Helical" evidence="1">
    <location>
        <begin position="530"/>
        <end position="547"/>
    </location>
</feature>
<feature type="transmembrane region" description="Helical" evidence="1">
    <location>
        <begin position="910"/>
        <end position="935"/>
    </location>
</feature>
<dbReference type="PRINTS" id="PR00702">
    <property type="entry name" value="ACRIFLAVINRP"/>
</dbReference>
<protein>
    <submittedName>
        <fullName evidence="2">Efflux RND transporter permease subunit</fullName>
    </submittedName>
</protein>
<feature type="transmembrane region" description="Helical" evidence="1">
    <location>
        <begin position="12"/>
        <end position="34"/>
    </location>
</feature>
<feature type="transmembrane region" description="Helical" evidence="1">
    <location>
        <begin position="463"/>
        <end position="489"/>
    </location>
</feature>
<feature type="transmembrane region" description="Helical" evidence="1">
    <location>
        <begin position="859"/>
        <end position="877"/>
    </location>
</feature>
<dbReference type="Gene3D" id="3.30.70.1430">
    <property type="entry name" value="Multidrug efflux transporter AcrB pore domain"/>
    <property type="match status" value="2"/>
</dbReference>
<keyword evidence="1" id="KW-1133">Transmembrane helix</keyword>
<dbReference type="Gene3D" id="3.30.70.1440">
    <property type="entry name" value="Multidrug efflux transporter AcrB pore domain"/>
    <property type="match status" value="1"/>
</dbReference>
<dbReference type="FunFam" id="3.30.70.1430:FF:000001">
    <property type="entry name" value="Efflux pump membrane transporter"/>
    <property type="match status" value="1"/>
</dbReference>
<dbReference type="Gene3D" id="3.30.2090.10">
    <property type="entry name" value="Multidrug efflux transporter AcrB TolC docking domain, DN and DC subdomains"/>
    <property type="match status" value="2"/>
</dbReference>
<dbReference type="EMBL" id="RCYZ01000001">
    <property type="protein sequence ID" value="TPG72155.1"/>
    <property type="molecule type" value="Genomic_DNA"/>
</dbReference>
<organism evidence="2 3">
    <name type="scientific">Hymenobacter nivis</name>
    <dbReference type="NCBI Taxonomy" id="1850093"/>
    <lineage>
        <taxon>Bacteria</taxon>
        <taxon>Pseudomonadati</taxon>
        <taxon>Bacteroidota</taxon>
        <taxon>Cytophagia</taxon>
        <taxon>Cytophagales</taxon>
        <taxon>Hymenobacteraceae</taxon>
        <taxon>Hymenobacter</taxon>
    </lineage>
</organism>
<feature type="transmembrane region" description="Helical" evidence="1">
    <location>
        <begin position="338"/>
        <end position="356"/>
    </location>
</feature>
<feature type="transmembrane region" description="Helical" evidence="1">
    <location>
        <begin position="363"/>
        <end position="380"/>
    </location>
</feature>
<dbReference type="GO" id="GO:0042910">
    <property type="term" value="F:xenobiotic transmembrane transporter activity"/>
    <property type="evidence" value="ECO:0007669"/>
    <property type="project" value="TreeGrafter"/>
</dbReference>
<feature type="transmembrane region" description="Helical" evidence="1">
    <location>
        <begin position="431"/>
        <end position="451"/>
    </location>
</feature>
<dbReference type="InterPro" id="IPR001036">
    <property type="entry name" value="Acrflvin-R"/>
</dbReference>
<dbReference type="GO" id="GO:0005886">
    <property type="term" value="C:plasma membrane"/>
    <property type="evidence" value="ECO:0007669"/>
    <property type="project" value="TreeGrafter"/>
</dbReference>
<evidence type="ECO:0000313" key="2">
    <source>
        <dbReference type="EMBL" id="TPG72155.1"/>
    </source>
</evidence>
<evidence type="ECO:0000313" key="3">
    <source>
        <dbReference type="Proteomes" id="UP000317646"/>
    </source>
</evidence>
<keyword evidence="1" id="KW-0812">Transmembrane</keyword>
<dbReference type="Proteomes" id="UP000317646">
    <property type="component" value="Unassembled WGS sequence"/>
</dbReference>
<dbReference type="OrthoDB" id="9758940at2"/>
<name>A0A502HEQ6_9BACT</name>
<dbReference type="Pfam" id="PF00873">
    <property type="entry name" value="ACR_tran"/>
    <property type="match status" value="1"/>
</dbReference>
<comment type="caution">
    <text evidence="2">The sequence shown here is derived from an EMBL/GenBank/DDBJ whole genome shotgun (WGS) entry which is preliminary data.</text>
</comment>
<evidence type="ECO:0000256" key="1">
    <source>
        <dbReference type="SAM" id="Phobius"/>
    </source>
</evidence>
<dbReference type="Gene3D" id="1.20.1640.10">
    <property type="entry name" value="Multidrug efflux transporter AcrB transmembrane domain"/>
    <property type="match status" value="2"/>
</dbReference>
<dbReference type="PANTHER" id="PTHR32063:SF28">
    <property type="entry name" value="BLR2861 PROTEIN"/>
    <property type="match status" value="1"/>
</dbReference>
<gene>
    <name evidence="2" type="ORF">EAH73_02635</name>
</gene>
<keyword evidence="1" id="KW-0472">Membrane</keyword>
<proteinExistence type="predicted"/>
<dbReference type="SUPFAM" id="SSF82714">
    <property type="entry name" value="Multidrug efflux transporter AcrB TolC docking domain, DN and DC subdomains"/>
    <property type="match status" value="2"/>
</dbReference>
<feature type="transmembrane region" description="Helical" evidence="1">
    <location>
        <begin position="884"/>
        <end position="904"/>
    </location>
</feature>
<feature type="transmembrane region" description="Helical" evidence="1">
    <location>
        <begin position="386"/>
        <end position="411"/>
    </location>
</feature>
<feature type="transmembrane region" description="Helical" evidence="1">
    <location>
        <begin position="987"/>
        <end position="1010"/>
    </location>
</feature>
<dbReference type="SUPFAM" id="SSF82866">
    <property type="entry name" value="Multidrug efflux transporter AcrB transmembrane domain"/>
    <property type="match status" value="2"/>
</dbReference>
<dbReference type="PANTHER" id="PTHR32063">
    <property type="match status" value="1"/>
</dbReference>
<reference evidence="2 3" key="1">
    <citation type="journal article" date="2019" name="Environ. Microbiol.">
        <title>Species interactions and distinct microbial communities in high Arctic permafrost affected cryosols are associated with the CH4 and CO2 gas fluxes.</title>
        <authorList>
            <person name="Altshuler I."/>
            <person name="Hamel J."/>
            <person name="Turney S."/>
            <person name="Magnuson E."/>
            <person name="Levesque R."/>
            <person name="Greer C."/>
            <person name="Whyte L.G."/>
        </authorList>
    </citation>
    <scope>NUCLEOTIDE SEQUENCE [LARGE SCALE GENOMIC DNA]</scope>
    <source>
        <strain evidence="2 3">S9.2P</strain>
    </source>
</reference>
<dbReference type="InterPro" id="IPR027463">
    <property type="entry name" value="AcrB_DN_DC_subdom"/>
</dbReference>
<accession>A0A502HEQ6</accession>
<dbReference type="AlphaFoldDB" id="A0A502HEQ6"/>
<sequence length="1037" mass="112805">MNISELSLKRPVLATVFNLLLLLFGGVGFSFLALRDYPAIDPPIINVSTAYTGANADVIENQITEPLEKQINGIPGIKSITSSSSLGSSNITVEFNLGVDLEAAASDVRDKVGQGVRSLPQDIDAPPVVSKSDANSDNILILAVQSRTKSLMDLSDFAENNLQQRFQTIDGVSAINIFGQQRYAMRLWLDPTKMDAYKVSFTNVQTALNAENVEVPVGKVYGGKTELTIRTMARFSTEEQFRNLILREDKTGIVRLGDVARIVLGPENYEQSWKLNGAYAVGLAIVPQPGSNYVKIADEFNKRLAQVQKENKSDIEMHVIVDNTKIVRGSIEEVEETLAISFGLVVVVIFFFFRNWLTALRPLIDIPISLIATFFIMYLAGFTINILTLLGIVLATGLVVDDGIVVTENIFRKLEEGMSIQDAAREGSKEIFFAVIATSLTLAVVFLPVIFLEGFTGRLFREFGVVVAGAVLISAFVSLTITPVLNVVLHRENKDGGSGHGKLYDRTEPFFKGMESWYGRIVGKFLQVRSLAWVVVAACAGIIYFIGKDLPTELAPLEDRSSVRMVLTGPEGTSFGAMEKISDQVAAFVNDSVPENEFVFARTPAGGSANTSQVRAGLVPPDQRKRTQEQIAKYLTRNTKRFNDARIFVVQEQTIAVGSGAKSSVPVQFVLQTTDLEQIRAALPKFMAAAQQDPTFQNVDTNLKFNKPEVQLTFDRLKIRDLGLTTQDVAAAVQGAFGGRRMAYFLRDGRQYQVIGQVDRDDRSAPNDISRLYVTNSRGESIPLSAVVHQTENSNPATLYHFNRFKAATISAQLAEGKTVGDGVRAMQAIADKVLDPDVFQTALTGSSRDFAESAGNTTFAFLLALVLIYLLLAAQFESFRDPLIILLTVPLALAGALLSLWAFGQTINIFSQIGMIMLIGLVTKNGILIVEFANHQREAGLPLREAVQLAAQQRLRPILMTSLATALGALPIAMSLGAASTSRKPLGTVIVGGILFSLVLTLLVIPAIYTFIAKEHQPDAADGSAVPAHAPAEVAA</sequence>
<dbReference type="SUPFAM" id="SSF82693">
    <property type="entry name" value="Multidrug efflux transporter AcrB pore domain, PN1, PN2, PC1 and PC2 subdomains"/>
    <property type="match status" value="3"/>
</dbReference>
<keyword evidence="3" id="KW-1185">Reference proteome</keyword>